<name>A0A1I0PCE0_9EURY</name>
<dbReference type="RefSeq" id="WP_257789386.1">
    <property type="nucleotide sequence ID" value="NZ_CP015105.1"/>
</dbReference>
<dbReference type="Proteomes" id="UP000182125">
    <property type="component" value="Unassembled WGS sequence"/>
</dbReference>
<dbReference type="AlphaFoldDB" id="A0A1I0PCE0"/>
<evidence type="ECO:0000313" key="1">
    <source>
        <dbReference type="EMBL" id="SEW11947.1"/>
    </source>
</evidence>
<protein>
    <submittedName>
        <fullName evidence="1">Uncharacterized protein</fullName>
    </submittedName>
</protein>
<gene>
    <name evidence="1" type="ORF">SAMN05216170_1706</name>
</gene>
<evidence type="ECO:0000313" key="2">
    <source>
        <dbReference type="Proteomes" id="UP000182125"/>
    </source>
</evidence>
<accession>A0A1I0PCE0</accession>
<proteinExistence type="predicted"/>
<dbReference type="EMBL" id="FOIW01000002">
    <property type="protein sequence ID" value="SEW11947.1"/>
    <property type="molecule type" value="Genomic_DNA"/>
</dbReference>
<sequence length="40" mass="4732">MKRLLAPLVVLLIVAKHGIKQMMIEDVWGYYEKYVLGQRK</sequence>
<organism evidence="1 2">
    <name type="scientific">Thermococcus thioreducens</name>
    <dbReference type="NCBI Taxonomy" id="277988"/>
    <lineage>
        <taxon>Archaea</taxon>
        <taxon>Methanobacteriati</taxon>
        <taxon>Methanobacteriota</taxon>
        <taxon>Thermococci</taxon>
        <taxon>Thermococcales</taxon>
        <taxon>Thermococcaceae</taxon>
        <taxon>Thermococcus</taxon>
    </lineage>
</organism>
<reference evidence="1 2" key="1">
    <citation type="submission" date="2016-10" db="EMBL/GenBank/DDBJ databases">
        <authorList>
            <person name="de Groot N.N."/>
        </authorList>
    </citation>
    <scope>NUCLEOTIDE SEQUENCE [LARGE SCALE GENOMIC DNA]</scope>
    <source>
        <strain evidence="1 2">OGL-20</strain>
    </source>
</reference>
<dbReference type="GeneID" id="74354275"/>